<reference evidence="10" key="2">
    <citation type="submission" date="2025-08" db="UniProtKB">
        <authorList>
            <consortium name="Ensembl"/>
        </authorList>
    </citation>
    <scope>IDENTIFICATION</scope>
</reference>
<comment type="subcellular location">
    <subcellularLocation>
        <location evidence="1 9">Chromosome</location>
        <location evidence="1 9">Centromere</location>
        <location evidence="1 9">Kinetochore</location>
    </subcellularLocation>
</comment>
<evidence type="ECO:0000256" key="2">
    <source>
        <dbReference type="ARBA" id="ARBA00009062"/>
    </source>
</evidence>
<protein>
    <recommendedName>
        <fullName evidence="9">Protein zwilch</fullName>
    </recommendedName>
</protein>
<evidence type="ECO:0000256" key="5">
    <source>
        <dbReference type="ARBA" id="ARBA00022776"/>
    </source>
</evidence>
<comment type="function">
    <text evidence="9">Essential component of the mitotic checkpoint, which prevents cells from prematurely exiting mitosis. Required for the assembly of the dynein-dynactin and MAD1-MAD2 complexes onto kinetochores. Its function related to the spindle assembly machinery is proposed to depend on its association in the mitotic RZZ complex.</text>
</comment>
<evidence type="ECO:0000256" key="7">
    <source>
        <dbReference type="ARBA" id="ARBA00023306"/>
    </source>
</evidence>
<comment type="similarity">
    <text evidence="2 9">Belongs to the ZWILCH family.</text>
</comment>
<dbReference type="Pfam" id="PF09817">
    <property type="entry name" value="Zwilch"/>
    <property type="match status" value="1"/>
</dbReference>
<reference evidence="10 11" key="1">
    <citation type="submission" date="2018-11" db="EMBL/GenBank/DDBJ databases">
        <title>Haplotype-resolved cattle genomes.</title>
        <authorList>
            <person name="Low W.Y."/>
            <person name="Tearle R."/>
            <person name="Bickhart D.M."/>
            <person name="Rosen B.D."/>
            <person name="Koren S."/>
            <person name="Rhie A."/>
            <person name="Hiendleder S."/>
            <person name="Phillippy A.M."/>
            <person name="Smith T.P.L."/>
            <person name="Williams J.L."/>
        </authorList>
    </citation>
    <scope>NUCLEOTIDE SEQUENCE [LARGE SCALE GENOMIC DNA]</scope>
</reference>
<comment type="subunit">
    <text evidence="9">Component of the RZZ complex.</text>
</comment>
<keyword evidence="8 9" id="KW-0137">Centromere</keyword>
<evidence type="ECO:0000256" key="6">
    <source>
        <dbReference type="ARBA" id="ARBA00022838"/>
    </source>
</evidence>
<evidence type="ECO:0000313" key="11">
    <source>
        <dbReference type="Proteomes" id="UP000429181"/>
    </source>
</evidence>
<dbReference type="GO" id="GO:0034501">
    <property type="term" value="P:protein localization to kinetochore"/>
    <property type="evidence" value="ECO:0007669"/>
    <property type="project" value="UniProtKB-UniRule"/>
</dbReference>
<dbReference type="PANTHER" id="PTHR15995">
    <property type="entry name" value="PROTEIN ZWILCH HOMOLOG"/>
    <property type="match status" value="1"/>
</dbReference>
<dbReference type="Proteomes" id="UP000429181">
    <property type="component" value="Chromosome 20"/>
</dbReference>
<evidence type="ECO:0000256" key="9">
    <source>
        <dbReference type="RuleBase" id="RU369076"/>
    </source>
</evidence>
<organism evidence="10 11">
    <name type="scientific">Bos indicus x Bos taurus</name>
    <name type="common">Hybrid cattle</name>
    <dbReference type="NCBI Taxonomy" id="30522"/>
    <lineage>
        <taxon>Eukaryota</taxon>
        <taxon>Metazoa</taxon>
        <taxon>Chordata</taxon>
        <taxon>Craniata</taxon>
        <taxon>Vertebrata</taxon>
        <taxon>Euteleostomi</taxon>
        <taxon>Mammalia</taxon>
        <taxon>Eutheria</taxon>
        <taxon>Laurasiatheria</taxon>
        <taxon>Artiodactyla</taxon>
        <taxon>Ruminantia</taxon>
        <taxon>Pecora</taxon>
        <taxon>Bovidae</taxon>
        <taxon>Bovinae</taxon>
        <taxon>Bos</taxon>
    </lineage>
</organism>
<evidence type="ECO:0000256" key="1">
    <source>
        <dbReference type="ARBA" id="ARBA00004629"/>
    </source>
</evidence>
<evidence type="ECO:0000256" key="8">
    <source>
        <dbReference type="ARBA" id="ARBA00023328"/>
    </source>
</evidence>
<keyword evidence="3 9" id="KW-0158">Chromosome</keyword>
<keyword evidence="4 9" id="KW-0132">Cell division</keyword>
<dbReference type="PANTHER" id="PTHR15995:SF1">
    <property type="entry name" value="PROTEIN ZWILCH HOMOLOG"/>
    <property type="match status" value="1"/>
</dbReference>
<proteinExistence type="inferred from homology"/>
<dbReference type="InterPro" id="IPR018630">
    <property type="entry name" value="Zwilch"/>
</dbReference>
<name>A0A4W2FI24_BOBOX</name>
<evidence type="ECO:0000256" key="3">
    <source>
        <dbReference type="ARBA" id="ARBA00022454"/>
    </source>
</evidence>
<keyword evidence="5 9" id="KW-0498">Mitosis</keyword>
<keyword evidence="6 9" id="KW-0995">Kinetochore</keyword>
<sequence length="94" mass="10558">VRGGHSNLAVSGVRSNWGAMWSGEFDENKKGIRKDPFIYEADIQVQLISKGQPNPLKNILHENETIFIVEKSSASPVLTYHQSSSITIYRLLML</sequence>
<dbReference type="AlphaFoldDB" id="A0A4W2FI24"/>
<evidence type="ECO:0000313" key="10">
    <source>
        <dbReference type="Ensembl" id="ENSBIXP00005004272.1"/>
    </source>
</evidence>
<accession>A0A4W2FI24</accession>
<dbReference type="GeneTree" id="ENSGT00960000190072"/>
<dbReference type="GO" id="GO:1990423">
    <property type="term" value="C:RZZ complex"/>
    <property type="evidence" value="ECO:0007669"/>
    <property type="project" value="UniProtKB-UniRule"/>
</dbReference>
<dbReference type="GO" id="GO:0051301">
    <property type="term" value="P:cell division"/>
    <property type="evidence" value="ECO:0007669"/>
    <property type="project" value="UniProtKB-UniRule"/>
</dbReference>
<evidence type="ECO:0000256" key="4">
    <source>
        <dbReference type="ARBA" id="ARBA00022618"/>
    </source>
</evidence>
<dbReference type="Ensembl" id="ENSBIXT00005008645.1">
    <property type="protein sequence ID" value="ENSBIXP00005004272.1"/>
    <property type="gene ID" value="ENSBIXG00005000812.1"/>
</dbReference>
<keyword evidence="7 9" id="KW-0131">Cell cycle</keyword>
<dbReference type="GO" id="GO:0007094">
    <property type="term" value="P:mitotic spindle assembly checkpoint signaling"/>
    <property type="evidence" value="ECO:0007669"/>
    <property type="project" value="UniProtKB-UniRule"/>
</dbReference>